<dbReference type="GO" id="GO:0009007">
    <property type="term" value="F:site-specific DNA-methyltransferase (adenine-specific) activity"/>
    <property type="evidence" value="ECO:0007669"/>
    <property type="project" value="UniProtKB-EC"/>
</dbReference>
<sequence length="886" mass="102820">MINLNNIREQLQNENSNLSDLSKGLVRDFYLRLTNPNQLTKISMENWEKEFIFIYGDIDNNFSSNKKIKPTELAQTYSIDVSENELDVFSLFYSIQTYFSLFIRILSYKLLSDIKETDEKVTNENIHVFMDSILSGSYFERIGIKNYCYDDWFCWFLEDSDENMEHNVLELLRELDNYNTISEFKEFSIAHNNDNIKQMYEIIIPGQLRHALGEYYTPDWLATYTINNAVNIDKEINNNNRKTFLDPTCGSGTFIFKTIQILRSKNKNITLSEITSSVKGFDVNPIAVLTAKTNYIISIIDLINKDTVVYLPIYNYDVVNTPMLIDGNTLRIDLPQNIYDISLDLFEGNFDILTASMLEYASKDHNLESDYSKILNKLFSGTDEKIKSIIIYALVNRIEAYKQKKFDIVIGNPPWVNWEYLPKEYREKSQHLWIEYGIFGMKGRDLSFSKEDISVLITYAVIDKFLKDNGHLAFVIGQGLFKSAKNGIGFRRFEVGYEYYIGVKRVDDLSFVKPFENAINNTAVVFIQKNHKTVYPVPYYIWKKKSTKNSGLKTYADLDDILDKVNIKELIAFPSEENNELSSWISIPTNTEETIKNVLGSNDYRARTGVFTGGANAVYWLEVEDLLENGNVKVTNLIERAKRKVKKVHAEVERDLIYPIVKGSDISRWKVKSSSYLLCPHTSETKMIPIKEEIMEEKYPLTLNYLTQFKEDLDARKGFAGWEKEIQKENFHAILRVGEYTFSKYKVVWRYIASEFITAVMSTTDDEYLNEKQLMPNEKVMYISTENEKEAYYLCGMLSSHPIAFSVKSYMNPTSISTHVLEKLNIMSYDANDARHNTIASLCKEGHFVEKDSEKEKILMQINNIVADIYEIDEAQMQIIEDELSS</sequence>
<name>A0A844BQX8_9LACT</name>
<accession>A0A844BQX8</accession>
<evidence type="ECO:0000256" key="1">
    <source>
        <dbReference type="ARBA" id="ARBA00011900"/>
    </source>
</evidence>
<dbReference type="AlphaFoldDB" id="A0A844BQX8"/>
<dbReference type="InterPro" id="IPR011639">
    <property type="entry name" value="MethylTrfase_TaqI-like_dom"/>
</dbReference>
<organism evidence="8 9">
    <name type="scientific">Fundicoccus ignavus</name>
    <dbReference type="NCBI Taxonomy" id="2664442"/>
    <lineage>
        <taxon>Bacteria</taxon>
        <taxon>Bacillati</taxon>
        <taxon>Bacillota</taxon>
        <taxon>Bacilli</taxon>
        <taxon>Lactobacillales</taxon>
        <taxon>Aerococcaceae</taxon>
        <taxon>Fundicoccus</taxon>
    </lineage>
</organism>
<dbReference type="Gene3D" id="3.40.50.150">
    <property type="entry name" value="Vaccinia Virus protein VP39"/>
    <property type="match status" value="1"/>
</dbReference>
<dbReference type="InterPro" id="IPR029063">
    <property type="entry name" value="SAM-dependent_MTases_sf"/>
</dbReference>
<feature type="domain" description="Type II methyltransferase M.TaqI-like" evidence="7">
    <location>
        <begin position="279"/>
        <end position="493"/>
    </location>
</feature>
<keyword evidence="6" id="KW-0175">Coiled coil</keyword>
<keyword evidence="2 8" id="KW-0489">Methyltransferase</keyword>
<feature type="coiled-coil region" evidence="6">
    <location>
        <begin position="1"/>
        <end position="28"/>
    </location>
</feature>
<evidence type="ECO:0000256" key="6">
    <source>
        <dbReference type="SAM" id="Coils"/>
    </source>
</evidence>
<dbReference type="PANTHER" id="PTHR33841">
    <property type="entry name" value="DNA METHYLTRANSFERASE YEEA-RELATED"/>
    <property type="match status" value="1"/>
</dbReference>
<reference evidence="8 9" key="1">
    <citation type="submission" date="2019-11" db="EMBL/GenBank/DDBJ databases">
        <title>Characterisation of Fundicoccus ignavus gen. nov. sp. nov., a novel genus of the family Aerococcaceae isolated from bulk tank milk.</title>
        <authorList>
            <person name="Siebert A."/>
            <person name="Huptas C."/>
            <person name="Wenning M."/>
            <person name="Scherer S."/>
            <person name="Doll E.V."/>
        </authorList>
    </citation>
    <scope>NUCLEOTIDE SEQUENCE [LARGE SCALE GENOMIC DNA]</scope>
    <source>
        <strain evidence="8 9">DSM 109653</strain>
    </source>
</reference>
<keyword evidence="4" id="KW-0949">S-adenosyl-L-methionine</keyword>
<dbReference type="InterPro" id="IPR050953">
    <property type="entry name" value="N4_N6_ade-DNA_methylase"/>
</dbReference>
<dbReference type="GO" id="GO:0032259">
    <property type="term" value="P:methylation"/>
    <property type="evidence" value="ECO:0007669"/>
    <property type="project" value="UniProtKB-KW"/>
</dbReference>
<dbReference type="GO" id="GO:0003676">
    <property type="term" value="F:nucleic acid binding"/>
    <property type="evidence" value="ECO:0007669"/>
    <property type="project" value="InterPro"/>
</dbReference>
<keyword evidence="3" id="KW-0808">Transferase</keyword>
<comment type="catalytic activity">
    <reaction evidence="5">
        <text>a 2'-deoxyadenosine in DNA + S-adenosyl-L-methionine = an N(6)-methyl-2'-deoxyadenosine in DNA + S-adenosyl-L-homocysteine + H(+)</text>
        <dbReference type="Rhea" id="RHEA:15197"/>
        <dbReference type="Rhea" id="RHEA-COMP:12418"/>
        <dbReference type="Rhea" id="RHEA-COMP:12419"/>
        <dbReference type="ChEBI" id="CHEBI:15378"/>
        <dbReference type="ChEBI" id="CHEBI:57856"/>
        <dbReference type="ChEBI" id="CHEBI:59789"/>
        <dbReference type="ChEBI" id="CHEBI:90615"/>
        <dbReference type="ChEBI" id="CHEBI:90616"/>
        <dbReference type="EC" id="2.1.1.72"/>
    </reaction>
</comment>
<comment type="caution">
    <text evidence="8">The sequence shown here is derived from an EMBL/GenBank/DDBJ whole genome shotgun (WGS) entry which is preliminary data.</text>
</comment>
<dbReference type="PROSITE" id="PS00092">
    <property type="entry name" value="N6_MTASE"/>
    <property type="match status" value="1"/>
</dbReference>
<evidence type="ECO:0000259" key="7">
    <source>
        <dbReference type="Pfam" id="PF07669"/>
    </source>
</evidence>
<dbReference type="Pfam" id="PF07669">
    <property type="entry name" value="Eco57I"/>
    <property type="match status" value="1"/>
</dbReference>
<dbReference type="EMBL" id="WJQR01000016">
    <property type="protein sequence ID" value="MRI82668.1"/>
    <property type="molecule type" value="Genomic_DNA"/>
</dbReference>
<proteinExistence type="predicted"/>
<evidence type="ECO:0000313" key="8">
    <source>
        <dbReference type="EMBL" id="MRI82668.1"/>
    </source>
</evidence>
<gene>
    <name evidence="8" type="ORF">GIY11_11665</name>
</gene>
<evidence type="ECO:0000256" key="2">
    <source>
        <dbReference type="ARBA" id="ARBA00022603"/>
    </source>
</evidence>
<dbReference type="PRINTS" id="PR00507">
    <property type="entry name" value="N12N6MTFRASE"/>
</dbReference>
<dbReference type="InterPro" id="IPR002052">
    <property type="entry name" value="DNA_methylase_N6_adenine_CS"/>
</dbReference>
<dbReference type="Proteomes" id="UP000469870">
    <property type="component" value="Unassembled WGS sequence"/>
</dbReference>
<evidence type="ECO:0000256" key="5">
    <source>
        <dbReference type="ARBA" id="ARBA00047942"/>
    </source>
</evidence>
<dbReference type="SUPFAM" id="SSF53335">
    <property type="entry name" value="S-adenosyl-L-methionine-dependent methyltransferases"/>
    <property type="match status" value="1"/>
</dbReference>
<dbReference type="GO" id="GO:0006304">
    <property type="term" value="P:DNA modification"/>
    <property type="evidence" value="ECO:0007669"/>
    <property type="project" value="InterPro"/>
</dbReference>
<dbReference type="PANTHER" id="PTHR33841:SF4">
    <property type="entry name" value="RESTRICTION MODIFICATION SYSTEM DNA SPECIFICITY DOMAIN"/>
    <property type="match status" value="1"/>
</dbReference>
<evidence type="ECO:0000313" key="9">
    <source>
        <dbReference type="Proteomes" id="UP000469870"/>
    </source>
</evidence>
<evidence type="ECO:0000256" key="3">
    <source>
        <dbReference type="ARBA" id="ARBA00022679"/>
    </source>
</evidence>
<protein>
    <recommendedName>
        <fullName evidence="1">site-specific DNA-methyltransferase (adenine-specific)</fullName>
        <ecNumber evidence="1">2.1.1.72</ecNumber>
    </recommendedName>
</protein>
<evidence type="ECO:0000256" key="4">
    <source>
        <dbReference type="ARBA" id="ARBA00022691"/>
    </source>
</evidence>
<dbReference type="EC" id="2.1.1.72" evidence="1"/>
<dbReference type="RefSeq" id="WP_153862726.1">
    <property type="nucleotide sequence ID" value="NZ_WJQR01000016.1"/>
</dbReference>